<feature type="domain" description="CMP/dCMP-type deaminase" evidence="17">
    <location>
        <begin position="1"/>
        <end position="120"/>
    </location>
</feature>
<organism evidence="18 19">
    <name type="scientific">Alginatibacterium sediminis</name>
    <dbReference type="NCBI Taxonomy" id="2164068"/>
    <lineage>
        <taxon>Bacteria</taxon>
        <taxon>Pseudomonadati</taxon>
        <taxon>Pseudomonadota</taxon>
        <taxon>Gammaproteobacteria</taxon>
        <taxon>Alteromonadales</taxon>
        <taxon>Alteromonadaceae</taxon>
        <taxon>Alginatibacterium</taxon>
    </lineage>
</organism>
<dbReference type="InterPro" id="IPR050765">
    <property type="entry name" value="Riboflavin_Biosynth_HTPR"/>
</dbReference>
<dbReference type="EC" id="3.5.4.26" evidence="13"/>
<keyword evidence="9 13" id="KW-0862">Zinc</keyword>
<comment type="catalytic activity">
    <reaction evidence="13">
        <text>5-amino-6-(5-phospho-D-ribitylamino)uracil + NADP(+) = 5-amino-6-(5-phospho-D-ribosylamino)uracil + NADPH + H(+)</text>
        <dbReference type="Rhea" id="RHEA:17845"/>
        <dbReference type="ChEBI" id="CHEBI:15378"/>
        <dbReference type="ChEBI" id="CHEBI:57783"/>
        <dbReference type="ChEBI" id="CHEBI:58349"/>
        <dbReference type="ChEBI" id="CHEBI:58421"/>
        <dbReference type="ChEBI" id="CHEBI:58453"/>
        <dbReference type="EC" id="1.1.1.193"/>
    </reaction>
</comment>
<dbReference type="PROSITE" id="PS51747">
    <property type="entry name" value="CYT_DCMP_DEAMINASES_2"/>
    <property type="match status" value="1"/>
</dbReference>
<dbReference type="PROSITE" id="PS00903">
    <property type="entry name" value="CYT_DCMP_DEAMINASES_1"/>
    <property type="match status" value="1"/>
</dbReference>
<dbReference type="EMBL" id="RAQO01000005">
    <property type="protein sequence ID" value="RKF18887.1"/>
    <property type="molecule type" value="Genomic_DNA"/>
</dbReference>
<dbReference type="Proteomes" id="UP000286482">
    <property type="component" value="Unassembled WGS sequence"/>
</dbReference>
<keyword evidence="12" id="KW-0511">Multifunctional enzyme</keyword>
<dbReference type="InterPro" id="IPR002125">
    <property type="entry name" value="CMP_dCMP_dom"/>
</dbReference>
<dbReference type="GO" id="GO:0008835">
    <property type="term" value="F:diaminohydroxyphosphoribosylaminopyrimidine deaminase activity"/>
    <property type="evidence" value="ECO:0007669"/>
    <property type="project" value="UniProtKB-EC"/>
</dbReference>
<comment type="function">
    <text evidence="1 13">Converts 2,5-diamino-6-(ribosylamino)-4(3h)-pyrimidinone 5'-phosphate into 5-amino-6-(ribosylamino)-2,4(1h,3h)-pyrimidinedione 5'-phosphate.</text>
</comment>
<feature type="binding site" evidence="15">
    <location>
        <position position="167"/>
    </location>
    <ligand>
        <name>substrate</name>
    </ligand>
</feature>
<feature type="binding site" evidence="15">
    <location>
        <position position="204"/>
    </location>
    <ligand>
        <name>substrate</name>
    </ligand>
</feature>
<dbReference type="PANTHER" id="PTHR38011:SF7">
    <property type="entry name" value="2,5-DIAMINO-6-RIBOSYLAMINO-4(3H)-PYRIMIDINONE 5'-PHOSPHATE REDUCTASE"/>
    <property type="match status" value="1"/>
</dbReference>
<protein>
    <recommendedName>
        <fullName evidence="13">Riboflavin biosynthesis protein RibD</fullName>
    </recommendedName>
    <domain>
        <recommendedName>
            <fullName evidence="13">Diaminohydroxyphosphoribosylaminopyrimidine deaminase</fullName>
            <shortName evidence="13">DRAP deaminase</shortName>
            <ecNumber evidence="13">3.5.4.26</ecNumber>
        </recommendedName>
        <alternativeName>
            <fullName evidence="13">Riboflavin-specific deaminase</fullName>
        </alternativeName>
    </domain>
    <domain>
        <recommendedName>
            <fullName evidence="13">5-amino-6-(5-phosphoribosylamino)uracil reductase</fullName>
            <ecNumber evidence="13">1.1.1.193</ecNumber>
        </recommendedName>
        <alternativeName>
            <fullName evidence="13">HTP reductase</fullName>
        </alternativeName>
    </domain>
</protein>
<evidence type="ECO:0000256" key="1">
    <source>
        <dbReference type="ARBA" id="ARBA00002151"/>
    </source>
</evidence>
<feature type="binding site" evidence="15">
    <location>
        <position position="151"/>
    </location>
    <ligand>
        <name>NADP(+)</name>
        <dbReference type="ChEBI" id="CHEBI:58349"/>
    </ligand>
</feature>
<keyword evidence="7 13" id="KW-0479">Metal-binding</keyword>
<dbReference type="Gene3D" id="3.40.430.10">
    <property type="entry name" value="Dihydrofolate Reductase, subunit A"/>
    <property type="match status" value="1"/>
</dbReference>
<evidence type="ECO:0000256" key="9">
    <source>
        <dbReference type="ARBA" id="ARBA00022833"/>
    </source>
</evidence>
<dbReference type="GO" id="GO:0008270">
    <property type="term" value="F:zinc ion binding"/>
    <property type="evidence" value="ECO:0007669"/>
    <property type="project" value="InterPro"/>
</dbReference>
<dbReference type="InterPro" id="IPR024072">
    <property type="entry name" value="DHFR-like_dom_sf"/>
</dbReference>
<comment type="cofactor">
    <cofactor evidence="13 16">
        <name>Zn(2+)</name>
        <dbReference type="ChEBI" id="CHEBI:29105"/>
    </cofactor>
    <text evidence="13 16">Binds 1 zinc ion.</text>
</comment>
<dbReference type="InterPro" id="IPR002734">
    <property type="entry name" value="RibDG_C"/>
</dbReference>
<feature type="binding site" evidence="15">
    <location>
        <position position="165"/>
    </location>
    <ligand>
        <name>substrate</name>
    </ligand>
</feature>
<evidence type="ECO:0000256" key="5">
    <source>
        <dbReference type="ARBA" id="ARBA00007417"/>
    </source>
</evidence>
<keyword evidence="10 13" id="KW-0521">NADP</keyword>
<feature type="binding site" evidence="15">
    <location>
        <position position="181"/>
    </location>
    <ligand>
        <name>substrate</name>
    </ligand>
</feature>
<dbReference type="GO" id="GO:0050661">
    <property type="term" value="F:NADP binding"/>
    <property type="evidence" value="ECO:0007669"/>
    <property type="project" value="InterPro"/>
</dbReference>
<dbReference type="CDD" id="cd01284">
    <property type="entry name" value="Riboflavin_deaminase-reductase"/>
    <property type="match status" value="1"/>
</dbReference>
<feature type="binding site" evidence="16">
    <location>
        <position position="44"/>
    </location>
    <ligand>
        <name>Zn(2+)</name>
        <dbReference type="ChEBI" id="CHEBI:29105"/>
        <note>catalytic</note>
    </ligand>
</feature>
<evidence type="ECO:0000256" key="8">
    <source>
        <dbReference type="ARBA" id="ARBA00022801"/>
    </source>
</evidence>
<proteinExistence type="inferred from homology"/>
<evidence type="ECO:0000256" key="14">
    <source>
        <dbReference type="PIRSR" id="PIRSR006769-1"/>
    </source>
</evidence>
<name>A0A420EDW1_9ALTE</name>
<feature type="binding site" evidence="15">
    <location>
        <position position="201"/>
    </location>
    <ligand>
        <name>substrate</name>
    </ligand>
</feature>
<evidence type="ECO:0000259" key="17">
    <source>
        <dbReference type="PROSITE" id="PS51747"/>
    </source>
</evidence>
<dbReference type="PANTHER" id="PTHR38011">
    <property type="entry name" value="DIHYDROFOLATE REDUCTASE FAMILY PROTEIN (AFU_ORTHOLOGUE AFUA_8G06820)"/>
    <property type="match status" value="1"/>
</dbReference>
<gene>
    <name evidence="18" type="primary">ribD</name>
    <name evidence="18" type="ORF">DBZ36_09170</name>
</gene>
<comment type="catalytic activity">
    <reaction evidence="13">
        <text>2,5-diamino-6-hydroxy-4-(5-phosphoribosylamino)-pyrimidine + H2O + H(+) = 5-amino-6-(5-phospho-D-ribosylamino)uracil + NH4(+)</text>
        <dbReference type="Rhea" id="RHEA:21868"/>
        <dbReference type="ChEBI" id="CHEBI:15377"/>
        <dbReference type="ChEBI" id="CHEBI:15378"/>
        <dbReference type="ChEBI" id="CHEBI:28938"/>
        <dbReference type="ChEBI" id="CHEBI:58453"/>
        <dbReference type="ChEBI" id="CHEBI:58614"/>
        <dbReference type="EC" id="3.5.4.26"/>
    </reaction>
</comment>
<evidence type="ECO:0000256" key="10">
    <source>
        <dbReference type="ARBA" id="ARBA00022857"/>
    </source>
</evidence>
<keyword evidence="11 13" id="KW-0560">Oxidoreductase</keyword>
<evidence type="ECO:0000256" key="3">
    <source>
        <dbReference type="ARBA" id="ARBA00004910"/>
    </source>
</evidence>
<dbReference type="AlphaFoldDB" id="A0A420EDW1"/>
<dbReference type="OrthoDB" id="9800865at2"/>
<evidence type="ECO:0000256" key="7">
    <source>
        <dbReference type="ARBA" id="ARBA00022723"/>
    </source>
</evidence>
<dbReference type="UniPathway" id="UPA00275">
    <property type="reaction ID" value="UER00401"/>
</dbReference>
<feature type="binding site" evidence="15">
    <location>
        <position position="197"/>
    </location>
    <ligand>
        <name>NADP(+)</name>
        <dbReference type="ChEBI" id="CHEBI:58349"/>
    </ligand>
</feature>
<keyword evidence="6 13" id="KW-0686">Riboflavin biosynthesis</keyword>
<comment type="similarity">
    <text evidence="5 13">In the C-terminal section; belongs to the HTP reductase family.</text>
</comment>
<evidence type="ECO:0000313" key="18">
    <source>
        <dbReference type="EMBL" id="RKF18887.1"/>
    </source>
</evidence>
<feature type="binding site" evidence="16">
    <location>
        <position position="81"/>
    </location>
    <ligand>
        <name>Zn(2+)</name>
        <dbReference type="ChEBI" id="CHEBI:29105"/>
        <note>catalytic</note>
    </ligand>
</feature>
<feature type="binding site" evidence="15">
    <location>
        <begin position="296"/>
        <end position="302"/>
    </location>
    <ligand>
        <name>NADP(+)</name>
        <dbReference type="ChEBI" id="CHEBI:58349"/>
    </ligand>
</feature>
<keyword evidence="8 13" id="KW-0378">Hydrolase</keyword>
<comment type="pathway">
    <text evidence="2 13">Cofactor biosynthesis; riboflavin biosynthesis; 5-amino-6-(D-ribitylamino)uracil from GTP: step 2/4.</text>
</comment>
<feature type="active site" description="Proton donor" evidence="14">
    <location>
        <position position="46"/>
    </location>
</feature>
<evidence type="ECO:0000256" key="13">
    <source>
        <dbReference type="PIRNR" id="PIRNR006769"/>
    </source>
</evidence>
<evidence type="ECO:0000256" key="6">
    <source>
        <dbReference type="ARBA" id="ARBA00022619"/>
    </source>
</evidence>
<evidence type="ECO:0000256" key="15">
    <source>
        <dbReference type="PIRSR" id="PIRSR006769-2"/>
    </source>
</evidence>
<accession>A0A420EDW1</accession>
<dbReference type="GO" id="GO:0009231">
    <property type="term" value="P:riboflavin biosynthetic process"/>
    <property type="evidence" value="ECO:0007669"/>
    <property type="project" value="UniProtKB-UniPathway"/>
</dbReference>
<dbReference type="NCBIfam" id="TIGR00227">
    <property type="entry name" value="ribD_Cterm"/>
    <property type="match status" value="1"/>
</dbReference>
<dbReference type="NCBIfam" id="TIGR00326">
    <property type="entry name" value="eubact_ribD"/>
    <property type="match status" value="1"/>
</dbReference>
<comment type="pathway">
    <text evidence="3 13">Cofactor biosynthesis; riboflavin biosynthesis; 5-amino-6-(D-ribitylamino)uracil from GTP: step 3/4.</text>
</comment>
<evidence type="ECO:0000256" key="4">
    <source>
        <dbReference type="ARBA" id="ARBA00005259"/>
    </source>
</evidence>
<dbReference type="InterPro" id="IPR016193">
    <property type="entry name" value="Cytidine_deaminase-like"/>
</dbReference>
<evidence type="ECO:0000256" key="16">
    <source>
        <dbReference type="PIRSR" id="PIRSR006769-3"/>
    </source>
</evidence>
<dbReference type="Pfam" id="PF01872">
    <property type="entry name" value="RibD_C"/>
    <property type="match status" value="1"/>
</dbReference>
<comment type="caution">
    <text evidence="18">The sequence shown here is derived from an EMBL/GenBank/DDBJ whole genome shotgun (WGS) entry which is preliminary data.</text>
</comment>
<evidence type="ECO:0000256" key="2">
    <source>
        <dbReference type="ARBA" id="ARBA00004882"/>
    </source>
</evidence>
<evidence type="ECO:0000313" key="19">
    <source>
        <dbReference type="Proteomes" id="UP000286482"/>
    </source>
</evidence>
<dbReference type="InterPro" id="IPR004794">
    <property type="entry name" value="Eubact_RibD"/>
</dbReference>
<dbReference type="Pfam" id="PF00383">
    <property type="entry name" value="dCMP_cyt_deam_1"/>
    <property type="match status" value="1"/>
</dbReference>
<feature type="binding site" evidence="16">
    <location>
        <position position="72"/>
    </location>
    <ligand>
        <name>Zn(2+)</name>
        <dbReference type="ChEBI" id="CHEBI:29105"/>
        <note>catalytic</note>
    </ligand>
</feature>
<feature type="binding site" evidence="15">
    <location>
        <position position="193"/>
    </location>
    <ligand>
        <name>NADP(+)</name>
        <dbReference type="ChEBI" id="CHEBI:58349"/>
    </ligand>
</feature>
<dbReference type="FunFam" id="3.40.140.10:FF:000025">
    <property type="entry name" value="Riboflavin biosynthesis protein RibD"/>
    <property type="match status" value="1"/>
</dbReference>
<evidence type="ECO:0000256" key="11">
    <source>
        <dbReference type="ARBA" id="ARBA00023002"/>
    </source>
</evidence>
<dbReference type="SUPFAM" id="SSF53927">
    <property type="entry name" value="Cytidine deaminase-like"/>
    <property type="match status" value="1"/>
</dbReference>
<sequence>MAMALRLAKRGQYTSSPNPNVGCVIVKNGKLLCQGFHQQAGCGHAEANAIASAAANNIDISGATCYVTLEPCSHFGRTPPCAQALIDNHVARVVVAMTDPNPQVAGQGLASMRRAGIQVELGLLESQARLLNPGFLSRIERKRPLVRLKLACSIDGKIGLANGQSKWISSVQSRSDVQLERAKSSAILSTANTVLADNASLNVRGDELPKSHCLDLNALRQPTRIIVDRQNQLLPQANLKLWNEESQVLLLQDQPYQASNSKAQTVCVPQSKTWLKDAMSLLACEYEINDVWVEAGGHFASALLQSNLVDQLIIYQAPIVLGGDGLSLFGAMGLDRMEQSFRWQCLESRRIGPDIKTTYIPSLEA</sequence>
<dbReference type="InterPro" id="IPR016192">
    <property type="entry name" value="APOBEC/CMP_deaminase_Zn-bd"/>
</dbReference>
<reference evidence="18 19" key="1">
    <citation type="submission" date="2018-09" db="EMBL/GenBank/DDBJ databases">
        <authorList>
            <person name="Wang Z."/>
        </authorList>
    </citation>
    <scope>NUCLEOTIDE SEQUENCE [LARGE SCALE GENOMIC DNA]</scope>
    <source>
        <strain evidence="18 19">ALS 81</strain>
    </source>
</reference>
<dbReference type="PIRSF" id="PIRSF006769">
    <property type="entry name" value="RibD"/>
    <property type="match status" value="1"/>
</dbReference>
<dbReference type="Gene3D" id="3.40.140.10">
    <property type="entry name" value="Cytidine Deaminase, domain 2"/>
    <property type="match status" value="1"/>
</dbReference>
<feature type="binding site" evidence="15">
    <location>
        <position position="294"/>
    </location>
    <ligand>
        <name>substrate</name>
    </ligand>
</feature>
<dbReference type="SUPFAM" id="SSF53597">
    <property type="entry name" value="Dihydrofolate reductase-like"/>
    <property type="match status" value="1"/>
</dbReference>
<dbReference type="EC" id="1.1.1.193" evidence="13"/>
<keyword evidence="19" id="KW-1185">Reference proteome</keyword>
<comment type="similarity">
    <text evidence="4 13">In the N-terminal section; belongs to the cytidine and deoxycytidylate deaminase family.</text>
</comment>
<evidence type="ECO:0000256" key="12">
    <source>
        <dbReference type="ARBA" id="ARBA00023268"/>
    </source>
</evidence>
<dbReference type="GO" id="GO:0008703">
    <property type="term" value="F:5-amino-6-(5-phosphoribosylamino)uracil reductase activity"/>
    <property type="evidence" value="ECO:0007669"/>
    <property type="project" value="UniProtKB-EC"/>
</dbReference>
<dbReference type="InterPro" id="IPR011549">
    <property type="entry name" value="RibD_C"/>
</dbReference>